<dbReference type="Pfam" id="PF00459">
    <property type="entry name" value="Inositol_P"/>
    <property type="match status" value="1"/>
</dbReference>
<dbReference type="AlphaFoldDB" id="B4D5H5"/>
<dbReference type="InterPro" id="IPR022337">
    <property type="entry name" value="Inositol_monophosphatase_SuhB"/>
</dbReference>
<dbReference type="GO" id="GO:0006020">
    <property type="term" value="P:inositol metabolic process"/>
    <property type="evidence" value="ECO:0007669"/>
    <property type="project" value="TreeGrafter"/>
</dbReference>
<comment type="catalytic activity">
    <reaction evidence="1 8">
        <text>a myo-inositol phosphate + H2O = myo-inositol + phosphate</text>
        <dbReference type="Rhea" id="RHEA:24056"/>
        <dbReference type="ChEBI" id="CHEBI:15377"/>
        <dbReference type="ChEBI" id="CHEBI:17268"/>
        <dbReference type="ChEBI" id="CHEBI:43474"/>
        <dbReference type="ChEBI" id="CHEBI:84139"/>
        <dbReference type="EC" id="3.1.3.25"/>
    </reaction>
</comment>
<feature type="binding site" evidence="7">
    <location>
        <position position="210"/>
    </location>
    <ligand>
        <name>Mg(2+)</name>
        <dbReference type="ChEBI" id="CHEBI:18420"/>
        <label>1</label>
        <note>catalytic</note>
    </ligand>
</feature>
<evidence type="ECO:0000256" key="7">
    <source>
        <dbReference type="PIRSR" id="PIRSR600760-2"/>
    </source>
</evidence>
<dbReference type="InterPro" id="IPR020550">
    <property type="entry name" value="Inositol_monophosphatase_CS"/>
</dbReference>
<evidence type="ECO:0000256" key="4">
    <source>
        <dbReference type="ARBA" id="ARBA00022723"/>
    </source>
</evidence>
<dbReference type="EC" id="3.1.3.25" evidence="8"/>
<dbReference type="PROSITE" id="PS00629">
    <property type="entry name" value="IMP_1"/>
    <property type="match status" value="1"/>
</dbReference>
<dbReference type="CDD" id="cd01639">
    <property type="entry name" value="IMPase"/>
    <property type="match status" value="1"/>
</dbReference>
<comment type="cofactor">
    <cofactor evidence="2 7 8">
        <name>Mg(2+)</name>
        <dbReference type="ChEBI" id="CHEBI:18420"/>
    </cofactor>
</comment>
<dbReference type="EMBL" id="ABVL01000013">
    <property type="protein sequence ID" value="EDY18380.1"/>
    <property type="molecule type" value="Genomic_DNA"/>
</dbReference>
<feature type="binding site" evidence="7">
    <location>
        <position position="86"/>
    </location>
    <ligand>
        <name>Mg(2+)</name>
        <dbReference type="ChEBI" id="CHEBI:18420"/>
        <label>1</label>
        <note>catalytic</note>
    </ligand>
</feature>
<gene>
    <name evidence="9" type="ORF">CfE428DRAFT_4164</name>
</gene>
<dbReference type="PRINTS" id="PR01959">
    <property type="entry name" value="SBIMPHPHTASE"/>
</dbReference>
<dbReference type="GO" id="GO:0046872">
    <property type="term" value="F:metal ion binding"/>
    <property type="evidence" value="ECO:0007669"/>
    <property type="project" value="UniProtKB-KW"/>
</dbReference>
<evidence type="ECO:0000256" key="2">
    <source>
        <dbReference type="ARBA" id="ARBA00001946"/>
    </source>
</evidence>
<organism evidence="9 10">
    <name type="scientific">Chthoniobacter flavus Ellin428</name>
    <dbReference type="NCBI Taxonomy" id="497964"/>
    <lineage>
        <taxon>Bacteria</taxon>
        <taxon>Pseudomonadati</taxon>
        <taxon>Verrucomicrobiota</taxon>
        <taxon>Spartobacteria</taxon>
        <taxon>Chthoniobacterales</taxon>
        <taxon>Chthoniobacteraceae</taxon>
        <taxon>Chthoniobacter</taxon>
    </lineage>
</organism>
<dbReference type="PANTHER" id="PTHR20854">
    <property type="entry name" value="INOSITOL MONOPHOSPHATASE"/>
    <property type="match status" value="1"/>
</dbReference>
<dbReference type="InterPro" id="IPR020583">
    <property type="entry name" value="Inositol_monoP_metal-BS"/>
</dbReference>
<dbReference type="FunCoup" id="B4D5H5">
    <property type="interactions" value="482"/>
</dbReference>
<evidence type="ECO:0000313" key="10">
    <source>
        <dbReference type="Proteomes" id="UP000005824"/>
    </source>
</evidence>
<proteinExistence type="inferred from homology"/>
<feature type="binding site" evidence="7">
    <location>
        <position position="67"/>
    </location>
    <ligand>
        <name>Mg(2+)</name>
        <dbReference type="ChEBI" id="CHEBI:18420"/>
        <label>1</label>
        <note>catalytic</note>
    </ligand>
</feature>
<dbReference type="InterPro" id="IPR033942">
    <property type="entry name" value="IMPase"/>
</dbReference>
<dbReference type="eggNOG" id="COG0483">
    <property type="taxonomic scope" value="Bacteria"/>
</dbReference>
<dbReference type="PRINTS" id="PR00377">
    <property type="entry name" value="IMPHPHTASES"/>
</dbReference>
<dbReference type="STRING" id="497964.CfE428DRAFT_4164"/>
<evidence type="ECO:0000256" key="8">
    <source>
        <dbReference type="RuleBase" id="RU364068"/>
    </source>
</evidence>
<evidence type="ECO:0000256" key="3">
    <source>
        <dbReference type="ARBA" id="ARBA00009759"/>
    </source>
</evidence>
<dbReference type="SUPFAM" id="SSF56655">
    <property type="entry name" value="Carbohydrate phosphatase"/>
    <property type="match status" value="1"/>
</dbReference>
<evidence type="ECO:0000256" key="5">
    <source>
        <dbReference type="ARBA" id="ARBA00022801"/>
    </source>
</evidence>
<evidence type="ECO:0000256" key="6">
    <source>
        <dbReference type="ARBA" id="ARBA00022842"/>
    </source>
</evidence>
<dbReference type="GO" id="GO:0008934">
    <property type="term" value="F:inositol monophosphate 1-phosphatase activity"/>
    <property type="evidence" value="ECO:0007669"/>
    <property type="project" value="InterPro"/>
</dbReference>
<feature type="binding site" evidence="7">
    <location>
        <position position="83"/>
    </location>
    <ligand>
        <name>Mg(2+)</name>
        <dbReference type="ChEBI" id="CHEBI:18420"/>
        <label>1</label>
        <note>catalytic</note>
    </ligand>
</feature>
<comment type="caution">
    <text evidence="9">The sequence shown here is derived from an EMBL/GenBank/DDBJ whole genome shotgun (WGS) entry which is preliminary data.</text>
</comment>
<dbReference type="Gene3D" id="3.30.540.10">
    <property type="entry name" value="Fructose-1,6-Bisphosphatase, subunit A, domain 1"/>
    <property type="match status" value="1"/>
</dbReference>
<dbReference type="RefSeq" id="WP_006981488.1">
    <property type="nucleotide sequence ID" value="NZ_ABVL01000013.1"/>
</dbReference>
<evidence type="ECO:0000256" key="1">
    <source>
        <dbReference type="ARBA" id="ARBA00001033"/>
    </source>
</evidence>
<keyword evidence="10" id="KW-1185">Reference proteome</keyword>
<keyword evidence="5 8" id="KW-0378">Hydrolase</keyword>
<dbReference type="GO" id="GO:0046854">
    <property type="term" value="P:phosphatidylinositol phosphate biosynthetic process"/>
    <property type="evidence" value="ECO:0007669"/>
    <property type="project" value="InterPro"/>
</dbReference>
<feature type="binding site" evidence="7">
    <location>
        <position position="85"/>
    </location>
    <ligand>
        <name>Mg(2+)</name>
        <dbReference type="ChEBI" id="CHEBI:18420"/>
        <label>1</label>
        <note>catalytic</note>
    </ligand>
</feature>
<dbReference type="Proteomes" id="UP000005824">
    <property type="component" value="Unassembled WGS sequence"/>
</dbReference>
<evidence type="ECO:0000313" key="9">
    <source>
        <dbReference type="EMBL" id="EDY18380.1"/>
    </source>
</evidence>
<dbReference type="PANTHER" id="PTHR20854:SF4">
    <property type="entry name" value="INOSITOL-1-MONOPHOSPHATASE-RELATED"/>
    <property type="match status" value="1"/>
</dbReference>
<sequence length="252" mass="27563">MSTSTYLETAVSAALAAGEFLRSHVGTALEVNEFAAHDIKLELDVRSQELITKHLLDRFPDHAIYGEEGIAGNQQSDFQWIVDPIDGTVNYFYGIPHYCISIALRERGEIIVGVIHDPSRHETWQVERGGTPTLNGKPIHVSTRNQLSDAVLSIGFAKSKETISAGLPVLDYFVSKARKCRLMGSAALDLAYVACGRYDAYIESSVSLWDVAAGKILVEAAGGKFEMKPRTDNPDKISVRASSGLLDLEVRP</sequence>
<accession>B4D5H5</accession>
<keyword evidence="4 7" id="KW-0479">Metal-binding</keyword>
<dbReference type="PROSITE" id="PS00630">
    <property type="entry name" value="IMP_2"/>
    <property type="match status" value="1"/>
</dbReference>
<dbReference type="InterPro" id="IPR000760">
    <property type="entry name" value="Inositol_monophosphatase-like"/>
</dbReference>
<protein>
    <recommendedName>
        <fullName evidence="8">Inositol-1-monophosphatase</fullName>
        <ecNumber evidence="8">3.1.3.25</ecNumber>
    </recommendedName>
</protein>
<dbReference type="GO" id="GO:0007165">
    <property type="term" value="P:signal transduction"/>
    <property type="evidence" value="ECO:0007669"/>
    <property type="project" value="TreeGrafter"/>
</dbReference>
<dbReference type="InParanoid" id="B4D5H5"/>
<name>B4D5H5_9BACT</name>
<comment type="similarity">
    <text evidence="3 8">Belongs to the inositol monophosphatase superfamily.</text>
</comment>
<reference evidence="9 10" key="1">
    <citation type="journal article" date="2011" name="J. Bacteriol.">
        <title>Genome sequence of Chthoniobacter flavus Ellin428, an aerobic heterotrophic soil bacterium.</title>
        <authorList>
            <person name="Kant R."/>
            <person name="van Passel M.W."/>
            <person name="Palva A."/>
            <person name="Lucas S."/>
            <person name="Lapidus A."/>
            <person name="Glavina Del Rio T."/>
            <person name="Dalin E."/>
            <person name="Tice H."/>
            <person name="Bruce D."/>
            <person name="Goodwin L."/>
            <person name="Pitluck S."/>
            <person name="Larimer F.W."/>
            <person name="Land M.L."/>
            <person name="Hauser L."/>
            <person name="Sangwan P."/>
            <person name="de Vos W.M."/>
            <person name="Janssen P.H."/>
            <person name="Smidt H."/>
        </authorList>
    </citation>
    <scope>NUCLEOTIDE SEQUENCE [LARGE SCALE GENOMIC DNA]</scope>
    <source>
        <strain evidence="9 10">Ellin428</strain>
    </source>
</reference>
<keyword evidence="6 7" id="KW-0460">Magnesium</keyword>
<dbReference type="Gene3D" id="3.40.190.80">
    <property type="match status" value="1"/>
</dbReference>